<protein>
    <submittedName>
        <fullName evidence="2">Uncharacterized protein</fullName>
    </submittedName>
</protein>
<reference evidence="2" key="1">
    <citation type="submission" date="2022-11" db="UniProtKB">
        <authorList>
            <consortium name="WormBaseParasite"/>
        </authorList>
    </citation>
    <scope>IDENTIFICATION</scope>
</reference>
<dbReference type="Proteomes" id="UP000887566">
    <property type="component" value="Unplaced"/>
</dbReference>
<dbReference type="AlphaFoldDB" id="A0A914UYG4"/>
<keyword evidence="1" id="KW-1185">Reference proteome</keyword>
<evidence type="ECO:0000313" key="1">
    <source>
        <dbReference type="Proteomes" id="UP000887566"/>
    </source>
</evidence>
<proteinExistence type="predicted"/>
<accession>A0A914UYG4</accession>
<dbReference type="WBParaSite" id="PSAMB.scaffold1364size32511.g12722.t1">
    <property type="protein sequence ID" value="PSAMB.scaffold1364size32511.g12722.t1"/>
    <property type="gene ID" value="PSAMB.scaffold1364size32511.g12722"/>
</dbReference>
<name>A0A914UYG4_9BILA</name>
<sequence>MTDSADRTFWPFPNASRNRPLPRSLMTFELKMAYRAKLSDLFRAKNRPHRPCPDRLTARRSLSPCACSERRPAPIKGCVRSRIPSWRRRFVRLFTAAT</sequence>
<organism evidence="1 2">
    <name type="scientific">Plectus sambesii</name>
    <dbReference type="NCBI Taxonomy" id="2011161"/>
    <lineage>
        <taxon>Eukaryota</taxon>
        <taxon>Metazoa</taxon>
        <taxon>Ecdysozoa</taxon>
        <taxon>Nematoda</taxon>
        <taxon>Chromadorea</taxon>
        <taxon>Plectida</taxon>
        <taxon>Plectina</taxon>
        <taxon>Plectoidea</taxon>
        <taxon>Plectidae</taxon>
        <taxon>Plectus</taxon>
    </lineage>
</organism>
<evidence type="ECO:0000313" key="2">
    <source>
        <dbReference type="WBParaSite" id="PSAMB.scaffold1364size32511.g12722.t1"/>
    </source>
</evidence>